<dbReference type="OrthoDB" id="3692230at2"/>
<proteinExistence type="predicted"/>
<feature type="region of interest" description="Disordered" evidence="1">
    <location>
        <begin position="1"/>
        <end position="69"/>
    </location>
</feature>
<dbReference type="Proteomes" id="UP000198362">
    <property type="component" value="Unassembled WGS sequence"/>
</dbReference>
<gene>
    <name evidence="2" type="ORF">SAMN05421812_106260</name>
</gene>
<protein>
    <submittedName>
        <fullName evidence="2">Uncharacterized protein</fullName>
    </submittedName>
</protein>
<organism evidence="2 3">
    <name type="scientific">Asanoa hainanensis</name>
    <dbReference type="NCBI Taxonomy" id="560556"/>
    <lineage>
        <taxon>Bacteria</taxon>
        <taxon>Bacillati</taxon>
        <taxon>Actinomycetota</taxon>
        <taxon>Actinomycetes</taxon>
        <taxon>Micromonosporales</taxon>
        <taxon>Micromonosporaceae</taxon>
        <taxon>Asanoa</taxon>
    </lineage>
</organism>
<sequence length="69" mass="7831">MTDDRAKSRAEHPLPEEEAVGSDDFQDQSEAILMESDIRENEPEATRDAVQRGEDPEEVERRTSEEAAE</sequence>
<name>A0A239MS97_9ACTN</name>
<reference evidence="2 3" key="1">
    <citation type="submission" date="2017-06" db="EMBL/GenBank/DDBJ databases">
        <authorList>
            <person name="Kim H.J."/>
            <person name="Triplett B.A."/>
        </authorList>
    </citation>
    <scope>NUCLEOTIDE SEQUENCE [LARGE SCALE GENOMIC DNA]</scope>
    <source>
        <strain evidence="2 3">CGMCC 4.5593</strain>
    </source>
</reference>
<dbReference type="RefSeq" id="WP_089250038.1">
    <property type="nucleotide sequence ID" value="NZ_FZPH01000006.1"/>
</dbReference>
<dbReference type="AlphaFoldDB" id="A0A239MS97"/>
<feature type="compositionally biased region" description="Basic and acidic residues" evidence="1">
    <location>
        <begin position="36"/>
        <end position="69"/>
    </location>
</feature>
<keyword evidence="3" id="KW-1185">Reference proteome</keyword>
<accession>A0A239MS97</accession>
<evidence type="ECO:0000313" key="3">
    <source>
        <dbReference type="Proteomes" id="UP000198362"/>
    </source>
</evidence>
<feature type="compositionally biased region" description="Basic and acidic residues" evidence="1">
    <location>
        <begin position="1"/>
        <end position="15"/>
    </location>
</feature>
<evidence type="ECO:0000256" key="1">
    <source>
        <dbReference type="SAM" id="MobiDB-lite"/>
    </source>
</evidence>
<feature type="compositionally biased region" description="Acidic residues" evidence="1">
    <location>
        <begin position="16"/>
        <end position="27"/>
    </location>
</feature>
<evidence type="ECO:0000313" key="2">
    <source>
        <dbReference type="EMBL" id="SNT45555.1"/>
    </source>
</evidence>
<dbReference type="EMBL" id="FZPH01000006">
    <property type="protein sequence ID" value="SNT45555.1"/>
    <property type="molecule type" value="Genomic_DNA"/>
</dbReference>